<dbReference type="AlphaFoldDB" id="H9UKK5"/>
<dbReference type="NCBIfam" id="TIGR00621">
    <property type="entry name" value="ssb"/>
    <property type="match status" value="1"/>
</dbReference>
<evidence type="ECO:0000313" key="5">
    <source>
        <dbReference type="EMBL" id="AFG38048.1"/>
    </source>
</evidence>
<dbReference type="Proteomes" id="UP000007383">
    <property type="component" value="Chromosome"/>
</dbReference>
<evidence type="ECO:0000256" key="4">
    <source>
        <dbReference type="SAM" id="MobiDB-lite"/>
    </source>
</evidence>
<dbReference type="Gene3D" id="2.40.50.140">
    <property type="entry name" value="Nucleic acid-binding proteins"/>
    <property type="match status" value="1"/>
</dbReference>
<organism evidence="5 6">
    <name type="scientific">Spirochaeta africana (strain ATCC 700263 / DSM 8902 / Z-7692)</name>
    <dbReference type="NCBI Taxonomy" id="889378"/>
    <lineage>
        <taxon>Bacteria</taxon>
        <taxon>Pseudomonadati</taxon>
        <taxon>Spirochaetota</taxon>
        <taxon>Spirochaetia</taxon>
        <taxon>Spirochaetales</taxon>
        <taxon>Spirochaetaceae</taxon>
        <taxon>Spirochaeta</taxon>
    </lineage>
</organism>
<dbReference type="eggNOG" id="COG0629">
    <property type="taxonomic scope" value="Bacteria"/>
</dbReference>
<dbReference type="PROSITE" id="PS50935">
    <property type="entry name" value="SSB"/>
    <property type="match status" value="1"/>
</dbReference>
<dbReference type="HOGENOM" id="CLU_078758_6_0_12"/>
<evidence type="ECO:0000256" key="1">
    <source>
        <dbReference type="ARBA" id="ARBA00023125"/>
    </source>
</evidence>
<reference evidence="6" key="1">
    <citation type="journal article" date="2013" name="Stand. Genomic Sci.">
        <title>Complete genome sequence of the halophilic bacterium Spirochaeta africana type strain (Z-7692(T)) from the alkaline Lake Magadi in the East African Rift.</title>
        <authorList>
            <person name="Liolos K."/>
            <person name="Abt B."/>
            <person name="Scheuner C."/>
            <person name="Teshima H."/>
            <person name="Held B."/>
            <person name="Lapidus A."/>
            <person name="Nolan M."/>
            <person name="Lucas S."/>
            <person name="Deshpande S."/>
            <person name="Cheng J.F."/>
            <person name="Tapia R."/>
            <person name="Goodwin L.A."/>
            <person name="Pitluck S."/>
            <person name="Pagani I."/>
            <person name="Ivanova N."/>
            <person name="Mavromatis K."/>
            <person name="Mikhailova N."/>
            <person name="Huntemann M."/>
            <person name="Pati A."/>
            <person name="Chen A."/>
            <person name="Palaniappan K."/>
            <person name="Land M."/>
            <person name="Rohde M."/>
            <person name="Tindall B.J."/>
            <person name="Detter J.C."/>
            <person name="Goker M."/>
            <person name="Bristow J."/>
            <person name="Eisen J.A."/>
            <person name="Markowitz V."/>
            <person name="Hugenholtz P."/>
            <person name="Woyke T."/>
            <person name="Klenk H.P."/>
            <person name="Kyrpides N.C."/>
        </authorList>
    </citation>
    <scope>NUCLEOTIDE SEQUENCE</scope>
    <source>
        <strain evidence="6">ATCC 700263 / DSM 8902 / Z-7692</strain>
    </source>
</reference>
<name>H9UKK5_SPIAZ</name>
<comment type="caution">
    <text evidence="2">Lacks conserved residue(s) required for the propagation of feature annotation.</text>
</comment>
<dbReference type="InterPro" id="IPR011344">
    <property type="entry name" value="ssDNA-bd"/>
</dbReference>
<protein>
    <recommendedName>
        <fullName evidence="2 3">Single-stranded DNA-binding protein</fullName>
        <shortName evidence="2">SSB</shortName>
    </recommendedName>
</protein>
<feature type="compositionally biased region" description="Gly residues" evidence="4">
    <location>
        <begin position="110"/>
        <end position="131"/>
    </location>
</feature>
<dbReference type="SUPFAM" id="SSF50249">
    <property type="entry name" value="Nucleic acid-binding proteins"/>
    <property type="match status" value="1"/>
</dbReference>
<gene>
    <name evidence="5" type="ordered locus">Spiaf_1998</name>
</gene>
<dbReference type="InterPro" id="IPR000424">
    <property type="entry name" value="Primosome_PriB/ssb"/>
</dbReference>
<keyword evidence="1 2" id="KW-0238">DNA-binding</keyword>
<dbReference type="CDD" id="cd04496">
    <property type="entry name" value="SSB_OBF"/>
    <property type="match status" value="1"/>
</dbReference>
<keyword evidence="6" id="KW-1185">Reference proteome</keyword>
<dbReference type="GO" id="GO:0009295">
    <property type="term" value="C:nucleoid"/>
    <property type="evidence" value="ECO:0007669"/>
    <property type="project" value="TreeGrafter"/>
</dbReference>
<feature type="region of interest" description="Disordered" evidence="4">
    <location>
        <begin position="110"/>
        <end position="152"/>
    </location>
</feature>
<dbReference type="GO" id="GO:0006260">
    <property type="term" value="P:DNA replication"/>
    <property type="evidence" value="ECO:0007669"/>
    <property type="project" value="InterPro"/>
</dbReference>
<dbReference type="KEGG" id="sfc:Spiaf_1998"/>
<evidence type="ECO:0000256" key="3">
    <source>
        <dbReference type="RuleBase" id="RU000524"/>
    </source>
</evidence>
<dbReference type="PANTHER" id="PTHR10302:SF0">
    <property type="entry name" value="SINGLE-STRANDED DNA-BINDING PROTEIN, MITOCHONDRIAL"/>
    <property type="match status" value="1"/>
</dbReference>
<dbReference type="GO" id="GO:0003697">
    <property type="term" value="F:single-stranded DNA binding"/>
    <property type="evidence" value="ECO:0007669"/>
    <property type="project" value="UniProtKB-UniRule"/>
</dbReference>
<dbReference type="InterPro" id="IPR012340">
    <property type="entry name" value="NA-bd_OB-fold"/>
</dbReference>
<dbReference type="Pfam" id="PF00436">
    <property type="entry name" value="SSB"/>
    <property type="match status" value="1"/>
</dbReference>
<dbReference type="RefSeq" id="WP_014456031.1">
    <property type="nucleotide sequence ID" value="NC_017098.1"/>
</dbReference>
<dbReference type="EMBL" id="CP003282">
    <property type="protein sequence ID" value="AFG38048.1"/>
    <property type="molecule type" value="Genomic_DNA"/>
</dbReference>
<proteinExistence type="inferred from homology"/>
<dbReference type="STRING" id="889378.Spiaf_1998"/>
<evidence type="ECO:0000313" key="6">
    <source>
        <dbReference type="Proteomes" id="UP000007383"/>
    </source>
</evidence>
<dbReference type="PANTHER" id="PTHR10302">
    <property type="entry name" value="SINGLE-STRANDED DNA-BINDING PROTEIN"/>
    <property type="match status" value="1"/>
</dbReference>
<dbReference type="PATRIC" id="fig|889378.3.peg.1984"/>
<dbReference type="HAMAP" id="MF_00984">
    <property type="entry name" value="SSB"/>
    <property type="match status" value="1"/>
</dbReference>
<accession>H9UKK5</accession>
<dbReference type="OrthoDB" id="9809878at2"/>
<comment type="subunit">
    <text evidence="2">Homotetramer.</text>
</comment>
<sequence>MADINTVVLVGRLVRDAELRVTGGGLAICKFSLAINRRRKQGDSWVDEANFFDVVLMGRQGEAIQQYLIKGKQVGIQGELRQNRWQDDAGNNRSKVEIFATNVQLLGGGGSGGGSRGGSGYDNGNSGGSAGGYSDYAGPSGGSSGFDDDVPF</sequence>
<evidence type="ECO:0000256" key="2">
    <source>
        <dbReference type="HAMAP-Rule" id="MF_00984"/>
    </source>
</evidence>